<keyword evidence="2" id="KW-1185">Reference proteome</keyword>
<sequence>MQFPMTYNESNTAILQVESAPVAVESANDVMFELMEAGFQESHPDLYQLIESFRNLFGISKEKMREFSMKALETFSEMEELWEKLKDMFTKNEKLQGAINADHKNMIPRNKRQNYRSY</sequence>
<name>A0AA39FG43_MICHY</name>
<dbReference type="Proteomes" id="UP001168972">
    <property type="component" value="Unassembled WGS sequence"/>
</dbReference>
<reference evidence="1" key="2">
    <citation type="submission" date="2023-03" db="EMBL/GenBank/DDBJ databases">
        <authorList>
            <person name="Inwood S.N."/>
            <person name="Skelly J.G."/>
            <person name="Guhlin J."/>
            <person name="Harrop T.W.R."/>
            <person name="Goldson S.G."/>
            <person name="Dearden P.K."/>
        </authorList>
    </citation>
    <scope>NUCLEOTIDE SEQUENCE</scope>
    <source>
        <strain evidence="1">Lincoln</strain>
        <tissue evidence="1">Whole body</tissue>
    </source>
</reference>
<proteinExistence type="predicted"/>
<accession>A0AA39FG43</accession>
<reference evidence="1" key="1">
    <citation type="journal article" date="2023" name="bioRxiv">
        <title>Scaffold-level genome assemblies of two parasitoid biocontrol wasps reveal the parthenogenesis mechanism and an associated novel virus.</title>
        <authorList>
            <person name="Inwood S."/>
            <person name="Skelly J."/>
            <person name="Guhlin J."/>
            <person name="Harrop T."/>
            <person name="Goldson S."/>
            <person name="Dearden P."/>
        </authorList>
    </citation>
    <scope>NUCLEOTIDE SEQUENCE</scope>
    <source>
        <strain evidence="1">Lincoln</strain>
        <tissue evidence="1">Whole body</tissue>
    </source>
</reference>
<comment type="caution">
    <text evidence="1">The sequence shown here is derived from an EMBL/GenBank/DDBJ whole genome shotgun (WGS) entry which is preliminary data.</text>
</comment>
<dbReference type="AlphaFoldDB" id="A0AA39FG43"/>
<evidence type="ECO:0000313" key="1">
    <source>
        <dbReference type="EMBL" id="KAK0168853.1"/>
    </source>
</evidence>
<dbReference type="EMBL" id="JAQQBR010001831">
    <property type="protein sequence ID" value="KAK0168853.1"/>
    <property type="molecule type" value="Genomic_DNA"/>
</dbReference>
<protein>
    <submittedName>
        <fullName evidence="1">Uncharacterized protein</fullName>
    </submittedName>
</protein>
<gene>
    <name evidence="1" type="ORF">PV327_002618</name>
</gene>
<evidence type="ECO:0000313" key="2">
    <source>
        <dbReference type="Proteomes" id="UP001168972"/>
    </source>
</evidence>
<organism evidence="1 2">
    <name type="scientific">Microctonus hyperodae</name>
    <name type="common">Parasitoid wasp</name>
    <dbReference type="NCBI Taxonomy" id="165561"/>
    <lineage>
        <taxon>Eukaryota</taxon>
        <taxon>Metazoa</taxon>
        <taxon>Ecdysozoa</taxon>
        <taxon>Arthropoda</taxon>
        <taxon>Hexapoda</taxon>
        <taxon>Insecta</taxon>
        <taxon>Pterygota</taxon>
        <taxon>Neoptera</taxon>
        <taxon>Endopterygota</taxon>
        <taxon>Hymenoptera</taxon>
        <taxon>Apocrita</taxon>
        <taxon>Ichneumonoidea</taxon>
        <taxon>Braconidae</taxon>
        <taxon>Euphorinae</taxon>
        <taxon>Microctonus</taxon>
    </lineage>
</organism>